<evidence type="ECO:0000313" key="12">
    <source>
        <dbReference type="Proteomes" id="UP000249008"/>
    </source>
</evidence>
<dbReference type="GO" id="GO:0005886">
    <property type="term" value="C:plasma membrane"/>
    <property type="evidence" value="ECO:0007669"/>
    <property type="project" value="UniProtKB-SubCell"/>
</dbReference>
<keyword evidence="4" id="KW-0997">Cell inner membrane</keyword>
<comment type="subcellular location">
    <subcellularLocation>
        <location evidence="1">Cell inner membrane</location>
        <topology evidence="1">Multi-pass membrane protein</topology>
    </subcellularLocation>
</comment>
<dbReference type="GO" id="GO:0015740">
    <property type="term" value="P:C4-dicarboxylate transport"/>
    <property type="evidence" value="ECO:0007669"/>
    <property type="project" value="TreeGrafter"/>
</dbReference>
<dbReference type="InterPro" id="IPR055348">
    <property type="entry name" value="DctQ"/>
</dbReference>
<evidence type="ECO:0000313" key="11">
    <source>
        <dbReference type="EMBL" id="SQJ12513.1"/>
    </source>
</evidence>
<dbReference type="PANTHER" id="PTHR35011:SF5">
    <property type="entry name" value="SIALIC ACID TRAP TRANSPORTER SMALL PERMEASE PROTEIN SIAQ"/>
    <property type="match status" value="1"/>
</dbReference>
<dbReference type="RefSeq" id="WP_005980548.1">
    <property type="nucleotide sequence ID" value="NZ_CABKNW010000005.1"/>
</dbReference>
<evidence type="ECO:0000256" key="2">
    <source>
        <dbReference type="ARBA" id="ARBA00022448"/>
    </source>
</evidence>
<feature type="transmembrane region" description="Helical" evidence="9">
    <location>
        <begin position="129"/>
        <end position="150"/>
    </location>
</feature>
<proteinExistence type="inferred from homology"/>
<keyword evidence="6 9" id="KW-1133">Transmembrane helix</keyword>
<evidence type="ECO:0000256" key="4">
    <source>
        <dbReference type="ARBA" id="ARBA00022519"/>
    </source>
</evidence>
<keyword evidence="5 9" id="KW-0812">Transmembrane</keyword>
<dbReference type="GO" id="GO:0022857">
    <property type="term" value="F:transmembrane transporter activity"/>
    <property type="evidence" value="ECO:0007669"/>
    <property type="project" value="TreeGrafter"/>
</dbReference>
<feature type="transmembrane region" description="Helical" evidence="9">
    <location>
        <begin position="89"/>
        <end position="109"/>
    </location>
</feature>
<keyword evidence="7 9" id="KW-0472">Membrane</keyword>
<evidence type="ECO:0000256" key="6">
    <source>
        <dbReference type="ARBA" id="ARBA00022989"/>
    </source>
</evidence>
<feature type="transmembrane region" description="Helical" evidence="9">
    <location>
        <begin position="18"/>
        <end position="36"/>
    </location>
</feature>
<dbReference type="KEGG" id="ful:C4N20_04230"/>
<evidence type="ECO:0000256" key="5">
    <source>
        <dbReference type="ARBA" id="ARBA00022692"/>
    </source>
</evidence>
<dbReference type="GeneID" id="78454004"/>
<organism evidence="11 12">
    <name type="scientific">Fusobacterium ulcerans</name>
    <dbReference type="NCBI Taxonomy" id="861"/>
    <lineage>
        <taxon>Bacteria</taxon>
        <taxon>Fusobacteriati</taxon>
        <taxon>Fusobacteriota</taxon>
        <taxon>Fusobacteriia</taxon>
        <taxon>Fusobacteriales</taxon>
        <taxon>Fusobacteriaceae</taxon>
        <taxon>Fusobacterium</taxon>
    </lineage>
</organism>
<accession>A0AAX2JDT9</accession>
<comment type="similarity">
    <text evidence="8">Belongs to the TRAP transporter small permease family.</text>
</comment>
<dbReference type="Proteomes" id="UP000249008">
    <property type="component" value="Chromosome 1"/>
</dbReference>
<protein>
    <submittedName>
        <fullName evidence="11">TRAP-type C4-dicarboxylate transport system, small permease component</fullName>
    </submittedName>
</protein>
<dbReference type="Pfam" id="PF04290">
    <property type="entry name" value="DctQ"/>
    <property type="match status" value="1"/>
</dbReference>
<gene>
    <name evidence="11" type="ORF">NCTC12112_02731</name>
</gene>
<dbReference type="EMBL" id="LS483487">
    <property type="protein sequence ID" value="SQJ12513.1"/>
    <property type="molecule type" value="Genomic_DNA"/>
</dbReference>
<evidence type="ECO:0000256" key="7">
    <source>
        <dbReference type="ARBA" id="ARBA00023136"/>
    </source>
</evidence>
<evidence type="ECO:0000256" key="9">
    <source>
        <dbReference type="SAM" id="Phobius"/>
    </source>
</evidence>
<dbReference type="PANTHER" id="PTHR35011">
    <property type="entry name" value="2,3-DIKETO-L-GULONATE TRAP TRANSPORTER SMALL PERMEASE PROTEIN YIAM"/>
    <property type="match status" value="1"/>
</dbReference>
<evidence type="ECO:0000256" key="1">
    <source>
        <dbReference type="ARBA" id="ARBA00004429"/>
    </source>
</evidence>
<feature type="domain" description="Tripartite ATP-independent periplasmic transporters DctQ component" evidence="10">
    <location>
        <begin position="27"/>
        <end position="151"/>
    </location>
</feature>
<dbReference type="InterPro" id="IPR007387">
    <property type="entry name" value="TRAP_DctQ"/>
</dbReference>
<sequence length="169" mass="19455">MSKSQGFLKEFWDNFEEYLCSIALVVMAVVTFMNVFSRKITWFNMSFSQELVTTMFVWVCCLAAASAFKTDSHMGFAYITDKFRGNTRVVHAWFRLIICCANYGIWVVWGTVMVYRQYKYGLLTGVLEMPSWLIGLAIPLSAVFSIIRMIQYEVAISKGPEEQAKRKGE</sequence>
<keyword evidence="2" id="KW-0813">Transport</keyword>
<evidence type="ECO:0000256" key="3">
    <source>
        <dbReference type="ARBA" id="ARBA00022475"/>
    </source>
</evidence>
<evidence type="ECO:0000256" key="8">
    <source>
        <dbReference type="ARBA" id="ARBA00038436"/>
    </source>
</evidence>
<keyword evidence="3" id="KW-1003">Cell membrane</keyword>
<evidence type="ECO:0000259" key="10">
    <source>
        <dbReference type="Pfam" id="PF04290"/>
    </source>
</evidence>
<dbReference type="AlphaFoldDB" id="A0AAX2JDT9"/>
<reference evidence="11 12" key="1">
    <citation type="submission" date="2018-06" db="EMBL/GenBank/DDBJ databases">
        <authorList>
            <consortium name="Pathogen Informatics"/>
            <person name="Doyle S."/>
        </authorList>
    </citation>
    <scope>NUCLEOTIDE SEQUENCE [LARGE SCALE GENOMIC DNA]</scope>
    <source>
        <strain evidence="11 12">NCTC12112</strain>
    </source>
</reference>
<name>A0AAX2JDT9_9FUSO</name>